<dbReference type="AlphaFoldDB" id="A0AAD9VN86"/>
<organism evidence="2 3">
    <name type="scientific">Odynerus spinipes</name>
    <dbReference type="NCBI Taxonomy" id="1348599"/>
    <lineage>
        <taxon>Eukaryota</taxon>
        <taxon>Metazoa</taxon>
        <taxon>Ecdysozoa</taxon>
        <taxon>Arthropoda</taxon>
        <taxon>Hexapoda</taxon>
        <taxon>Insecta</taxon>
        <taxon>Pterygota</taxon>
        <taxon>Neoptera</taxon>
        <taxon>Endopterygota</taxon>
        <taxon>Hymenoptera</taxon>
        <taxon>Apocrita</taxon>
        <taxon>Aculeata</taxon>
        <taxon>Vespoidea</taxon>
        <taxon>Vespidae</taxon>
        <taxon>Eumeninae</taxon>
        <taxon>Odynerus</taxon>
    </lineage>
</organism>
<evidence type="ECO:0000256" key="1">
    <source>
        <dbReference type="SAM" id="MobiDB-lite"/>
    </source>
</evidence>
<feature type="compositionally biased region" description="Basic residues" evidence="1">
    <location>
        <begin position="44"/>
        <end position="54"/>
    </location>
</feature>
<comment type="caution">
    <text evidence="2">The sequence shown here is derived from an EMBL/GenBank/DDBJ whole genome shotgun (WGS) entry which is preliminary data.</text>
</comment>
<name>A0AAD9VN86_9HYME</name>
<reference evidence="2" key="2">
    <citation type="journal article" date="2023" name="Commun. Biol.">
        <title>Intrasexual cuticular hydrocarbon dimorphism in a wasp sheds light on hydrocarbon biosynthesis genes in Hymenoptera.</title>
        <authorList>
            <person name="Moris V.C."/>
            <person name="Podsiadlowski L."/>
            <person name="Martin S."/>
            <person name="Oeyen J.P."/>
            <person name="Donath A."/>
            <person name="Petersen M."/>
            <person name="Wilbrandt J."/>
            <person name="Misof B."/>
            <person name="Liedtke D."/>
            <person name="Thamm M."/>
            <person name="Scheiner R."/>
            <person name="Schmitt T."/>
            <person name="Niehuis O."/>
        </authorList>
    </citation>
    <scope>NUCLEOTIDE SEQUENCE</scope>
    <source>
        <strain evidence="2">GBR_01_08_01A</strain>
    </source>
</reference>
<gene>
    <name evidence="2" type="ORF">KPH14_012339</name>
</gene>
<feature type="compositionally biased region" description="Basic and acidic residues" evidence="1">
    <location>
        <begin position="86"/>
        <end position="102"/>
    </location>
</feature>
<accession>A0AAD9VN86</accession>
<feature type="compositionally biased region" description="Basic and acidic residues" evidence="1">
    <location>
        <begin position="55"/>
        <end position="68"/>
    </location>
</feature>
<dbReference type="EMBL" id="JAIFRP010000062">
    <property type="protein sequence ID" value="KAK2580055.1"/>
    <property type="molecule type" value="Genomic_DNA"/>
</dbReference>
<evidence type="ECO:0000313" key="2">
    <source>
        <dbReference type="EMBL" id="KAK2580055.1"/>
    </source>
</evidence>
<evidence type="ECO:0000313" key="3">
    <source>
        <dbReference type="Proteomes" id="UP001258017"/>
    </source>
</evidence>
<proteinExistence type="predicted"/>
<dbReference type="Proteomes" id="UP001258017">
    <property type="component" value="Unassembled WGS sequence"/>
</dbReference>
<protein>
    <submittedName>
        <fullName evidence="2">Uncharacterized protein</fullName>
    </submittedName>
</protein>
<feature type="region of interest" description="Disordered" evidence="1">
    <location>
        <begin position="41"/>
        <end position="102"/>
    </location>
</feature>
<keyword evidence="3" id="KW-1185">Reference proteome</keyword>
<reference evidence="2" key="1">
    <citation type="submission" date="2021-08" db="EMBL/GenBank/DDBJ databases">
        <authorList>
            <person name="Misof B."/>
            <person name="Oliver O."/>
            <person name="Podsiadlowski L."/>
            <person name="Donath A."/>
            <person name="Peters R."/>
            <person name="Mayer C."/>
            <person name="Rust J."/>
            <person name="Gunkel S."/>
            <person name="Lesny P."/>
            <person name="Martin S."/>
            <person name="Oeyen J.P."/>
            <person name="Petersen M."/>
            <person name="Panagiotis P."/>
            <person name="Wilbrandt J."/>
            <person name="Tanja T."/>
        </authorList>
    </citation>
    <scope>NUCLEOTIDE SEQUENCE</scope>
    <source>
        <strain evidence="2">GBR_01_08_01A</strain>
        <tissue evidence="2">Thorax + abdomen</tissue>
    </source>
</reference>
<sequence length="102" mass="12092">MFYDLTGIHTFLKESASKPKEHKHRTVSRNFTFSHFFTVDQAKKGKKEKRKKEKGKKEEKRRGEERYPCKTKSQNNAASLHAWNVSKDDERTDNSENDDRTM</sequence>